<keyword evidence="2" id="KW-1185">Reference proteome</keyword>
<evidence type="ECO:0000313" key="1">
    <source>
        <dbReference type="EMBL" id="MEI2453538.1"/>
    </source>
</evidence>
<protein>
    <submittedName>
        <fullName evidence="1">Uncharacterized protein</fullName>
    </submittedName>
</protein>
<organism evidence="1 2">
    <name type="scientific">Lysobacter firmicutimachus</name>
    <dbReference type="NCBI Taxonomy" id="1792846"/>
    <lineage>
        <taxon>Bacteria</taxon>
        <taxon>Pseudomonadati</taxon>
        <taxon>Pseudomonadota</taxon>
        <taxon>Gammaproteobacteria</taxon>
        <taxon>Lysobacterales</taxon>
        <taxon>Lysobacteraceae</taxon>
        <taxon>Lysobacter</taxon>
    </lineage>
</organism>
<reference evidence="1 2" key="1">
    <citation type="submission" date="2024-02" db="EMBL/GenBank/DDBJ databases">
        <title>Lysobacter Genome Sequencing and Mining.</title>
        <authorList>
            <person name="Bierman J."/>
            <person name="Walker M.C."/>
        </authorList>
    </citation>
    <scope>NUCLEOTIDE SEQUENCE [LARGE SCALE GENOMIC DNA]</scope>
    <source>
        <strain evidence="1 2">PB6250</strain>
    </source>
</reference>
<comment type="caution">
    <text evidence="1">The sequence shown here is derived from an EMBL/GenBank/DDBJ whole genome shotgun (WGS) entry which is preliminary data.</text>
</comment>
<dbReference type="RefSeq" id="WP_064749226.1">
    <property type="nucleotide sequence ID" value="NZ_JBANDL010000002.1"/>
</dbReference>
<sequence length="115" mass="12933">MTTIPFRLPRKAPASDLGYWAIAYHTASFHRAGVSFRDYGPALYLGVAVFNEHPEYCFDDPRLNLERRYREVRGNSCLDWAQAKPAARAAWERAQAQALAAQIGPAENLRLCAHA</sequence>
<proteinExistence type="predicted"/>
<dbReference type="Proteomes" id="UP001387215">
    <property type="component" value="Unassembled WGS sequence"/>
</dbReference>
<evidence type="ECO:0000313" key="2">
    <source>
        <dbReference type="Proteomes" id="UP001387215"/>
    </source>
</evidence>
<accession>A0ABU8CXQ9</accession>
<gene>
    <name evidence="1" type="ORF">V2J18_02480</name>
</gene>
<name>A0ABU8CXQ9_9GAMM</name>
<dbReference type="EMBL" id="JBANDL010000002">
    <property type="protein sequence ID" value="MEI2453538.1"/>
    <property type="molecule type" value="Genomic_DNA"/>
</dbReference>